<evidence type="ECO:0000313" key="11">
    <source>
        <dbReference type="EMBL" id="HGB14368.1"/>
    </source>
</evidence>
<name>A0A7C3WH46_9BACT</name>
<dbReference type="InterPro" id="IPR053905">
    <property type="entry name" value="EF-G-like_DII"/>
</dbReference>
<dbReference type="GO" id="GO:0003924">
    <property type="term" value="F:GTPase activity"/>
    <property type="evidence" value="ECO:0007669"/>
    <property type="project" value="InterPro"/>
</dbReference>
<evidence type="ECO:0000256" key="9">
    <source>
        <dbReference type="SAM" id="MobiDB-lite"/>
    </source>
</evidence>
<dbReference type="PRINTS" id="PR00315">
    <property type="entry name" value="ELONGATNFCT"/>
</dbReference>
<dbReference type="EMBL" id="DTHB01000029">
    <property type="protein sequence ID" value="HGB14368.1"/>
    <property type="molecule type" value="Genomic_DNA"/>
</dbReference>
<dbReference type="InterPro" id="IPR004540">
    <property type="entry name" value="Transl_elong_EFG/EF2"/>
</dbReference>
<dbReference type="InterPro" id="IPR027417">
    <property type="entry name" value="P-loop_NTPase"/>
</dbReference>
<dbReference type="Gene3D" id="3.30.70.870">
    <property type="entry name" value="Elongation Factor G (Translational Gtpase), domain 3"/>
    <property type="match status" value="1"/>
</dbReference>
<dbReference type="InterPro" id="IPR009022">
    <property type="entry name" value="EFG_III"/>
</dbReference>
<dbReference type="GO" id="GO:0003746">
    <property type="term" value="F:translation elongation factor activity"/>
    <property type="evidence" value="ECO:0007669"/>
    <property type="project" value="UniProtKB-UniRule"/>
</dbReference>
<dbReference type="NCBIfam" id="NF009379">
    <property type="entry name" value="PRK12740.1-3"/>
    <property type="match status" value="1"/>
</dbReference>
<evidence type="ECO:0000256" key="8">
    <source>
        <dbReference type="NCBIfam" id="TIGR00484"/>
    </source>
</evidence>
<protein>
    <recommendedName>
        <fullName evidence="2 8">Elongation factor G</fullName>
    </recommendedName>
</protein>
<dbReference type="InterPro" id="IPR005225">
    <property type="entry name" value="Small_GTP-bd"/>
</dbReference>
<dbReference type="NCBIfam" id="NF009891">
    <property type="entry name" value="PRK13351.1-1"/>
    <property type="match status" value="1"/>
</dbReference>
<accession>A0A7C3WH46</accession>
<feature type="region of interest" description="Disordered" evidence="9">
    <location>
        <begin position="279"/>
        <end position="301"/>
    </location>
</feature>
<dbReference type="Gene3D" id="3.30.230.10">
    <property type="match status" value="1"/>
</dbReference>
<dbReference type="InterPro" id="IPR000795">
    <property type="entry name" value="T_Tr_GTP-bd_dom"/>
</dbReference>
<dbReference type="PROSITE" id="PS51722">
    <property type="entry name" value="G_TR_2"/>
    <property type="match status" value="1"/>
</dbReference>
<evidence type="ECO:0000256" key="4">
    <source>
        <dbReference type="ARBA" id="ARBA00022768"/>
    </source>
</evidence>
<keyword evidence="3" id="KW-0547">Nucleotide-binding</keyword>
<dbReference type="SUPFAM" id="SSF54211">
    <property type="entry name" value="Ribosomal protein S5 domain 2-like"/>
    <property type="match status" value="1"/>
</dbReference>
<proteinExistence type="inferred from homology"/>
<keyword evidence="4 11" id="KW-0251">Elongation factor</keyword>
<dbReference type="SUPFAM" id="SSF54980">
    <property type="entry name" value="EF-G C-terminal domain-like"/>
    <property type="match status" value="2"/>
</dbReference>
<dbReference type="NCBIfam" id="TIGR00231">
    <property type="entry name" value="small_GTP"/>
    <property type="match status" value="1"/>
</dbReference>
<reference evidence="11" key="1">
    <citation type="journal article" date="2020" name="mSystems">
        <title>Genome- and Community-Level Interaction Insights into Carbon Utilization and Element Cycling Functions of Hydrothermarchaeota in Hydrothermal Sediment.</title>
        <authorList>
            <person name="Zhou Z."/>
            <person name="Liu Y."/>
            <person name="Xu W."/>
            <person name="Pan J."/>
            <person name="Luo Z.H."/>
            <person name="Li M."/>
        </authorList>
    </citation>
    <scope>NUCLEOTIDE SEQUENCE [LARGE SCALE GENOMIC DNA]</scope>
    <source>
        <strain evidence="11">SpSt-776</strain>
    </source>
</reference>
<dbReference type="InterPro" id="IPR005517">
    <property type="entry name" value="Transl_elong_EFG/EF2_IV"/>
</dbReference>
<dbReference type="CDD" id="cd04170">
    <property type="entry name" value="EF-G_bact"/>
    <property type="match status" value="1"/>
</dbReference>
<dbReference type="Gene3D" id="2.40.30.10">
    <property type="entry name" value="Translation factors"/>
    <property type="match status" value="1"/>
</dbReference>
<dbReference type="CDD" id="cd01434">
    <property type="entry name" value="EFG_mtEFG1_IV"/>
    <property type="match status" value="1"/>
</dbReference>
<dbReference type="CDD" id="cd03713">
    <property type="entry name" value="EFG_mtEFG_C"/>
    <property type="match status" value="1"/>
</dbReference>
<sequence length="692" mass="75509">MSGKVAHIRNLAFIGHSGCGKTSLAEALLFTAGATTRLGRVDDGTSVLDYEPEELKRKITISTAFHHYNWKKHTVYIADTPGDDNFLADARATLHVTDSAIVVIDAVDGIKVGTEKVWAAANRYGLPRLVFVNKMDRERADYHQVLEGLKNILEAKPVPIQVPIGQEAAFRGVVDLVEMKAYTGGAGKQMEAGPIPEELKDQVEAWRSDLLNFAAESDDELIEKFLEEGDLSPDEIHRGLRAGTLGGQFVPVLFGATHSNLGYALLLDAVNLYLPSPEDRGQVKGTSPGSGEEVTLDPDPDGPLAAQVFKTVADPYAGRLSIFRIYSGTVKSDSTVFNVNKSTPERYGQLFLLEGKNQKAVESAGPGAFAAVAKLKETTTGDTLCSEARPILLPPLERPKPMITFAVEPKSRGDEEKVFSSIQRLTEEDISLSLIRNPETKEILLSGMGAVHIETTAEKLKRKFGVEVNLKLPKIPYRETVKGSTKVQGKYKRQSGGRGQYGDTWLEIEPLPRGAGFEFVDKIVGGVIPKQYIPSVEKGIVEAMQEGVLAGFPVVDVRVTLYDGSFHEVDSSDMAFKIAASIGFKKGVQQCHPVLLEPIMKMTILVPEEYMGDVIGDLNGRRGRVLGIEARGKLQAISAYVPMAEVLMYGPDLTSMTGGRGTFDMEFSHYEEVPPHLAEKIIAEAQAARERE</sequence>
<dbReference type="CDD" id="cd16262">
    <property type="entry name" value="EFG_III"/>
    <property type="match status" value="1"/>
</dbReference>
<dbReference type="PANTHER" id="PTHR43261">
    <property type="entry name" value="TRANSLATION ELONGATION FACTOR G-RELATED"/>
    <property type="match status" value="1"/>
</dbReference>
<dbReference type="GO" id="GO:0005525">
    <property type="term" value="F:GTP binding"/>
    <property type="evidence" value="ECO:0007669"/>
    <property type="project" value="UniProtKB-UniRule"/>
</dbReference>
<dbReference type="InterPro" id="IPR014721">
    <property type="entry name" value="Ribsml_uS5_D2-typ_fold_subgr"/>
</dbReference>
<evidence type="ECO:0000256" key="1">
    <source>
        <dbReference type="ARBA" id="ARBA00005870"/>
    </source>
</evidence>
<dbReference type="PANTHER" id="PTHR43261:SF7">
    <property type="entry name" value="ELONGATION FACTOR G-LIKE PROTEIN"/>
    <property type="match status" value="1"/>
</dbReference>
<keyword evidence="5" id="KW-0648">Protein biosynthesis</keyword>
<dbReference type="InterPro" id="IPR020568">
    <property type="entry name" value="Ribosomal_Su5_D2-typ_SF"/>
</dbReference>
<keyword evidence="6" id="KW-0342">GTP-binding</keyword>
<feature type="domain" description="Tr-type G" evidence="10">
    <location>
        <begin position="6"/>
        <end position="278"/>
    </location>
</feature>
<dbReference type="InterPro" id="IPR009000">
    <property type="entry name" value="Transl_B-barrel_sf"/>
</dbReference>
<dbReference type="Pfam" id="PF00009">
    <property type="entry name" value="GTP_EFTU"/>
    <property type="match status" value="1"/>
</dbReference>
<dbReference type="InterPro" id="IPR035649">
    <property type="entry name" value="EFG_V"/>
</dbReference>
<comment type="similarity">
    <text evidence="1">Belongs to the TRAFAC class translation factor GTPase superfamily. Classic translation factor GTPase family. EF-G/EF-2 subfamily.</text>
</comment>
<evidence type="ECO:0000256" key="5">
    <source>
        <dbReference type="ARBA" id="ARBA00022917"/>
    </source>
</evidence>
<dbReference type="Pfam" id="PF14492">
    <property type="entry name" value="EFG_III"/>
    <property type="match status" value="1"/>
</dbReference>
<dbReference type="Pfam" id="PF03764">
    <property type="entry name" value="EFG_IV"/>
    <property type="match status" value="1"/>
</dbReference>
<dbReference type="FunFam" id="3.30.70.240:FF:000001">
    <property type="entry name" value="Elongation factor G"/>
    <property type="match status" value="1"/>
</dbReference>
<dbReference type="Pfam" id="PF00679">
    <property type="entry name" value="EFG_C"/>
    <property type="match status" value="1"/>
</dbReference>
<dbReference type="SMART" id="SM00838">
    <property type="entry name" value="EFG_C"/>
    <property type="match status" value="1"/>
</dbReference>
<dbReference type="GO" id="GO:0032790">
    <property type="term" value="P:ribosome disassembly"/>
    <property type="evidence" value="ECO:0007669"/>
    <property type="project" value="TreeGrafter"/>
</dbReference>
<evidence type="ECO:0000256" key="7">
    <source>
        <dbReference type="ARBA" id="ARBA00024731"/>
    </source>
</evidence>
<organism evidence="11">
    <name type="scientific">Desulfobacca acetoxidans</name>
    <dbReference type="NCBI Taxonomy" id="60893"/>
    <lineage>
        <taxon>Bacteria</taxon>
        <taxon>Pseudomonadati</taxon>
        <taxon>Thermodesulfobacteriota</taxon>
        <taxon>Desulfobaccia</taxon>
        <taxon>Desulfobaccales</taxon>
        <taxon>Desulfobaccaceae</taxon>
        <taxon>Desulfobacca</taxon>
    </lineage>
</organism>
<evidence type="ECO:0000256" key="6">
    <source>
        <dbReference type="ARBA" id="ARBA00023134"/>
    </source>
</evidence>
<dbReference type="SUPFAM" id="SSF50447">
    <property type="entry name" value="Translation proteins"/>
    <property type="match status" value="1"/>
</dbReference>
<dbReference type="InterPro" id="IPR035647">
    <property type="entry name" value="EFG_III/V"/>
</dbReference>
<comment type="caution">
    <text evidence="11">The sequence shown here is derived from an EMBL/GenBank/DDBJ whole genome shotgun (WGS) entry which is preliminary data.</text>
</comment>
<dbReference type="FunFam" id="3.30.230.10:FF:000003">
    <property type="entry name" value="Elongation factor G"/>
    <property type="match status" value="1"/>
</dbReference>
<dbReference type="CDD" id="cd04088">
    <property type="entry name" value="EFG_mtEFG_II"/>
    <property type="match status" value="1"/>
</dbReference>
<dbReference type="InterPro" id="IPR047872">
    <property type="entry name" value="EFG_IV"/>
</dbReference>
<dbReference type="InterPro" id="IPR000640">
    <property type="entry name" value="EFG_V-like"/>
</dbReference>
<dbReference type="SMART" id="SM00889">
    <property type="entry name" value="EFG_IV"/>
    <property type="match status" value="1"/>
</dbReference>
<dbReference type="Gene3D" id="3.30.70.240">
    <property type="match status" value="1"/>
</dbReference>
<dbReference type="NCBIfam" id="NF009381">
    <property type="entry name" value="PRK12740.1-5"/>
    <property type="match status" value="1"/>
</dbReference>
<dbReference type="InterPro" id="IPR041095">
    <property type="entry name" value="EFG_II"/>
</dbReference>
<dbReference type="SUPFAM" id="SSF52540">
    <property type="entry name" value="P-loop containing nucleoside triphosphate hydrolases"/>
    <property type="match status" value="1"/>
</dbReference>
<evidence type="ECO:0000256" key="3">
    <source>
        <dbReference type="ARBA" id="ARBA00022741"/>
    </source>
</evidence>
<dbReference type="AlphaFoldDB" id="A0A7C3WH46"/>
<dbReference type="Pfam" id="PF22042">
    <property type="entry name" value="EF-G_D2"/>
    <property type="match status" value="1"/>
</dbReference>
<gene>
    <name evidence="11" type="primary">fusA</name>
    <name evidence="11" type="ORF">ENV62_03905</name>
</gene>
<comment type="function">
    <text evidence="7">Catalyzes the GTP-dependent ribosomal translocation step during translation elongation. During this step, the ribosome changes from the pre-translocational (PRE) to the post-translocational (POST) state as the newly formed A-site-bound peptidyl-tRNA and P-site-bound deacylated tRNA move to the P and E sites, respectively. Catalyzes the coordinated movement of the two tRNA molecules, the mRNA and conformational changes in the ribosome.</text>
</comment>
<evidence type="ECO:0000259" key="10">
    <source>
        <dbReference type="PROSITE" id="PS51722"/>
    </source>
</evidence>
<evidence type="ECO:0000256" key="2">
    <source>
        <dbReference type="ARBA" id="ARBA00017872"/>
    </source>
</evidence>
<dbReference type="NCBIfam" id="TIGR00484">
    <property type="entry name" value="EF-G"/>
    <property type="match status" value="1"/>
</dbReference>
<dbReference type="Gene3D" id="3.40.50.300">
    <property type="entry name" value="P-loop containing nucleotide triphosphate hydrolases"/>
    <property type="match status" value="1"/>
</dbReference>